<dbReference type="SUPFAM" id="SSF103473">
    <property type="entry name" value="MFS general substrate transporter"/>
    <property type="match status" value="1"/>
</dbReference>
<evidence type="ECO:0000256" key="3">
    <source>
        <dbReference type="ARBA" id="ARBA00022989"/>
    </source>
</evidence>
<evidence type="ECO:0000256" key="5">
    <source>
        <dbReference type="SAM" id="Phobius"/>
    </source>
</evidence>
<dbReference type="InterPro" id="IPR020846">
    <property type="entry name" value="MFS_dom"/>
</dbReference>
<evidence type="ECO:0000256" key="4">
    <source>
        <dbReference type="ARBA" id="ARBA00023136"/>
    </source>
</evidence>
<gene>
    <name evidence="7" type="ORF">BOTBODRAFT_118640</name>
</gene>
<feature type="transmembrane region" description="Helical" evidence="5">
    <location>
        <begin position="101"/>
        <end position="120"/>
    </location>
</feature>
<keyword evidence="4 5" id="KW-0472">Membrane</keyword>
<dbReference type="PANTHER" id="PTHR23501:SF39">
    <property type="entry name" value="MULTIDRUG TRANSPORTER, PUTATIVE (AFU_ORTHOLOGUE AFUA_1G05010)-RELATED"/>
    <property type="match status" value="1"/>
</dbReference>
<feature type="transmembrane region" description="Helical" evidence="5">
    <location>
        <begin position="214"/>
        <end position="235"/>
    </location>
</feature>
<feature type="transmembrane region" description="Helical" evidence="5">
    <location>
        <begin position="132"/>
        <end position="155"/>
    </location>
</feature>
<dbReference type="PROSITE" id="PS50850">
    <property type="entry name" value="MFS"/>
    <property type="match status" value="1"/>
</dbReference>
<feature type="transmembrane region" description="Helical" evidence="5">
    <location>
        <begin position="161"/>
        <end position="181"/>
    </location>
</feature>
<evidence type="ECO:0000313" key="7">
    <source>
        <dbReference type="EMBL" id="KDQ08494.1"/>
    </source>
</evidence>
<dbReference type="InterPro" id="IPR036259">
    <property type="entry name" value="MFS_trans_sf"/>
</dbReference>
<evidence type="ECO:0000259" key="6">
    <source>
        <dbReference type="PROSITE" id="PS50850"/>
    </source>
</evidence>
<evidence type="ECO:0000256" key="1">
    <source>
        <dbReference type="ARBA" id="ARBA00004141"/>
    </source>
</evidence>
<keyword evidence="2 5" id="KW-0812">Transmembrane</keyword>
<feature type="transmembrane region" description="Helical" evidence="5">
    <location>
        <begin position="364"/>
        <end position="385"/>
    </location>
</feature>
<feature type="transmembrane region" description="Helical" evidence="5">
    <location>
        <begin position="506"/>
        <end position="526"/>
    </location>
</feature>
<dbReference type="Proteomes" id="UP000027195">
    <property type="component" value="Unassembled WGS sequence"/>
</dbReference>
<dbReference type="GO" id="GO:0022857">
    <property type="term" value="F:transmembrane transporter activity"/>
    <property type="evidence" value="ECO:0007669"/>
    <property type="project" value="InterPro"/>
</dbReference>
<feature type="transmembrane region" description="Helical" evidence="5">
    <location>
        <begin position="247"/>
        <end position="267"/>
    </location>
</feature>
<feature type="transmembrane region" description="Helical" evidence="5">
    <location>
        <begin position="303"/>
        <end position="325"/>
    </location>
</feature>
<dbReference type="HOGENOM" id="CLU_000960_26_0_1"/>
<dbReference type="PANTHER" id="PTHR23501">
    <property type="entry name" value="MAJOR FACILITATOR SUPERFAMILY"/>
    <property type="match status" value="1"/>
</dbReference>
<protein>
    <recommendedName>
        <fullName evidence="6">Major facilitator superfamily (MFS) profile domain-containing protein</fullName>
    </recommendedName>
</protein>
<dbReference type="Pfam" id="PF07690">
    <property type="entry name" value="MFS_1"/>
    <property type="match status" value="1"/>
</dbReference>
<organism evidence="7 8">
    <name type="scientific">Botryobasidium botryosum (strain FD-172 SS1)</name>
    <dbReference type="NCBI Taxonomy" id="930990"/>
    <lineage>
        <taxon>Eukaryota</taxon>
        <taxon>Fungi</taxon>
        <taxon>Dikarya</taxon>
        <taxon>Basidiomycota</taxon>
        <taxon>Agaricomycotina</taxon>
        <taxon>Agaricomycetes</taxon>
        <taxon>Cantharellales</taxon>
        <taxon>Botryobasidiaceae</taxon>
        <taxon>Botryobasidium</taxon>
    </lineage>
</organism>
<reference evidence="8" key="1">
    <citation type="journal article" date="2014" name="Proc. Natl. Acad. Sci. U.S.A.">
        <title>Extensive sampling of basidiomycete genomes demonstrates inadequacy of the white-rot/brown-rot paradigm for wood decay fungi.</title>
        <authorList>
            <person name="Riley R."/>
            <person name="Salamov A.A."/>
            <person name="Brown D.W."/>
            <person name="Nagy L.G."/>
            <person name="Floudas D."/>
            <person name="Held B.W."/>
            <person name="Levasseur A."/>
            <person name="Lombard V."/>
            <person name="Morin E."/>
            <person name="Otillar R."/>
            <person name="Lindquist E.A."/>
            <person name="Sun H."/>
            <person name="LaButti K.M."/>
            <person name="Schmutz J."/>
            <person name="Jabbour D."/>
            <person name="Luo H."/>
            <person name="Baker S.E."/>
            <person name="Pisabarro A.G."/>
            <person name="Walton J.D."/>
            <person name="Blanchette R.A."/>
            <person name="Henrissat B."/>
            <person name="Martin F."/>
            <person name="Cullen D."/>
            <person name="Hibbett D.S."/>
            <person name="Grigoriev I.V."/>
        </authorList>
    </citation>
    <scope>NUCLEOTIDE SEQUENCE [LARGE SCALE GENOMIC DNA]</scope>
    <source>
        <strain evidence="8">FD-172 SS1</strain>
    </source>
</reference>
<keyword evidence="8" id="KW-1185">Reference proteome</keyword>
<evidence type="ECO:0000313" key="8">
    <source>
        <dbReference type="Proteomes" id="UP000027195"/>
    </source>
</evidence>
<evidence type="ECO:0000256" key="2">
    <source>
        <dbReference type="ARBA" id="ARBA00022692"/>
    </source>
</evidence>
<feature type="transmembrane region" description="Helical" evidence="5">
    <location>
        <begin position="391"/>
        <end position="412"/>
    </location>
</feature>
<dbReference type="InParanoid" id="A0A067LZ11"/>
<name>A0A067LZ11_BOTB1</name>
<dbReference type="Gene3D" id="1.20.1720.10">
    <property type="entry name" value="Multidrug resistance protein D"/>
    <property type="match status" value="1"/>
</dbReference>
<accession>A0A067LZ11</accession>
<proteinExistence type="predicted"/>
<dbReference type="AlphaFoldDB" id="A0A067LZ11"/>
<feature type="domain" description="Major facilitator superfamily (MFS) profile" evidence="6">
    <location>
        <begin position="9"/>
        <end position="530"/>
    </location>
</feature>
<keyword evidence="3 5" id="KW-1133">Transmembrane helix</keyword>
<feature type="transmembrane region" description="Helical" evidence="5">
    <location>
        <begin position="77"/>
        <end position="95"/>
    </location>
</feature>
<sequence length="614" mass="66170">MPWKGRIRLIASLLLPIFLETLDYTIVATSQSEIASAFNNLTQQSWIGTSYILASTVFLPVYASVTDIFGRHWALQQALLIFLVGSAICTGAQNMPMLLTGRGIAGVGAAGMVTVTRIIFSDSTSLEDNNWQSAVMTVLYAIGYVCGPLIGGALSSINWRWIFAINLPGAVVGSLLVFLLLRSQVKPAQPPRRLPSDALSTPYKESFLEKINRVDWLGVVLFTIACVGILLGLNWGSSSGWGTLKVILSLCVGGAVMVAFIIWEHLLERYETGKREPPRVLATTEPMIPITLFRSYDVVATSFAALSSGMLMFGCFYFLSIYFIIVVGQSATKAGTQLLSFAPGLGIGVAISTRIISRTKQPKYAIILGSILQPIGIGFLSKALMNDNQSQVNIFLGLCGASVGLTFGPLSMHARFTQPENRIATIVALNLFFRTEGGTVGLAQLSAVLNSKVRTYLSNTISSGSLSPADAATLAGESLDSVSSMANLPPQLLQIVRDAFRDGVRWAFISLIPWSCVALLAVLFLSTTKQSTLVRMEASSAGEAAEPPAHEGGAYNFRPVNSHTYPPSYQDARMGPDPRYGRTNYISPSAYPGYPNRTYASPVAIPAYPATRRS</sequence>
<dbReference type="EMBL" id="KL198090">
    <property type="protein sequence ID" value="KDQ08494.1"/>
    <property type="molecule type" value="Genomic_DNA"/>
</dbReference>
<dbReference type="Gene3D" id="1.20.1250.20">
    <property type="entry name" value="MFS general substrate transporter like domains"/>
    <property type="match status" value="1"/>
</dbReference>
<comment type="subcellular location">
    <subcellularLocation>
        <location evidence="1">Membrane</location>
        <topology evidence="1">Multi-pass membrane protein</topology>
    </subcellularLocation>
</comment>
<feature type="transmembrane region" description="Helical" evidence="5">
    <location>
        <begin position="337"/>
        <end position="357"/>
    </location>
</feature>
<feature type="transmembrane region" description="Helical" evidence="5">
    <location>
        <begin position="47"/>
        <end position="65"/>
    </location>
</feature>
<dbReference type="InterPro" id="IPR011701">
    <property type="entry name" value="MFS"/>
</dbReference>
<dbReference type="GO" id="GO:0005886">
    <property type="term" value="C:plasma membrane"/>
    <property type="evidence" value="ECO:0007669"/>
    <property type="project" value="TreeGrafter"/>
</dbReference>
<dbReference type="OrthoDB" id="6770063at2759"/>